<organism evidence="4 5">
    <name type="scientific">Euphydryas editha</name>
    <name type="common">Edith's checkerspot</name>
    <dbReference type="NCBI Taxonomy" id="104508"/>
    <lineage>
        <taxon>Eukaryota</taxon>
        <taxon>Metazoa</taxon>
        <taxon>Ecdysozoa</taxon>
        <taxon>Arthropoda</taxon>
        <taxon>Hexapoda</taxon>
        <taxon>Insecta</taxon>
        <taxon>Pterygota</taxon>
        <taxon>Neoptera</taxon>
        <taxon>Endopterygota</taxon>
        <taxon>Lepidoptera</taxon>
        <taxon>Glossata</taxon>
        <taxon>Ditrysia</taxon>
        <taxon>Papilionoidea</taxon>
        <taxon>Nymphalidae</taxon>
        <taxon>Nymphalinae</taxon>
        <taxon>Euphydryas</taxon>
    </lineage>
</organism>
<dbReference type="CDD" id="cd05238">
    <property type="entry name" value="Gne_like_SDR_e"/>
    <property type="match status" value="1"/>
</dbReference>
<name>A0AAU9V722_EUPED</name>
<dbReference type="Gene3D" id="3.40.50.720">
    <property type="entry name" value="NAD(P)-binding Rossmann-like Domain"/>
    <property type="match status" value="1"/>
</dbReference>
<dbReference type="Pfam" id="PF01370">
    <property type="entry name" value="Epimerase"/>
    <property type="match status" value="1"/>
</dbReference>
<keyword evidence="2" id="KW-0119">Carbohydrate metabolism</keyword>
<sequence length="319" mass="34816">MNVIVTGAAGFLGSRLANALLAENSKLPVSRLVLVDLQEPPSYNDSRVTTLSVNLADTSAADRIIQSDFHVLFHLAAVLSGQAEVDFDLGLRINLDATRALIETARRKAPKLRFVFTSTVGVFGGKLPEVIDDLTAVTPENSYGTEKAMCELLLNDYARHGYVDARVVRLPTVSVRAGTANKAVTSFASGIIREPLNGEVSVCPVDTKQQLLLASPYTVVQNIIHVATLPADALGSWRVVNLPGICVSVGEMIEALREVAGSKAVSLVKFERDEMIERMVASFPTKWDNTRALRLGFVVDKSFVDIIRHYIRDDLKRKV</sequence>
<feature type="domain" description="NAD-dependent epimerase/dehydratase" evidence="3">
    <location>
        <begin position="3"/>
        <end position="201"/>
    </location>
</feature>
<evidence type="ECO:0000259" key="3">
    <source>
        <dbReference type="Pfam" id="PF01370"/>
    </source>
</evidence>
<accession>A0AAU9V722</accession>
<dbReference type="PANTHER" id="PTHR43103">
    <property type="entry name" value="NUCLEOSIDE-DIPHOSPHATE-SUGAR EPIMERASE"/>
    <property type="match status" value="1"/>
</dbReference>
<proteinExistence type="predicted"/>
<dbReference type="InterPro" id="IPR050005">
    <property type="entry name" value="DenD"/>
</dbReference>
<dbReference type="InterPro" id="IPR001509">
    <property type="entry name" value="Epimerase_deHydtase"/>
</dbReference>
<evidence type="ECO:0000256" key="2">
    <source>
        <dbReference type="ARBA" id="ARBA00023277"/>
    </source>
</evidence>
<dbReference type="InterPro" id="IPR036291">
    <property type="entry name" value="NAD(P)-bd_dom_sf"/>
</dbReference>
<evidence type="ECO:0000313" key="5">
    <source>
        <dbReference type="Proteomes" id="UP001153954"/>
    </source>
</evidence>
<keyword evidence="1" id="KW-0521">NADP</keyword>
<dbReference type="NCBIfam" id="NF043036">
    <property type="entry name" value="ErythonDh"/>
    <property type="match status" value="1"/>
</dbReference>
<keyword evidence="5" id="KW-1185">Reference proteome</keyword>
<dbReference type="SUPFAM" id="SSF51735">
    <property type="entry name" value="NAD(P)-binding Rossmann-fold domains"/>
    <property type="match status" value="1"/>
</dbReference>
<evidence type="ECO:0000256" key="1">
    <source>
        <dbReference type="ARBA" id="ARBA00022857"/>
    </source>
</evidence>
<dbReference type="GO" id="GO:0016491">
    <property type="term" value="F:oxidoreductase activity"/>
    <property type="evidence" value="ECO:0007669"/>
    <property type="project" value="InterPro"/>
</dbReference>
<evidence type="ECO:0000313" key="4">
    <source>
        <dbReference type="EMBL" id="CAH2107840.1"/>
    </source>
</evidence>
<reference evidence="4" key="1">
    <citation type="submission" date="2022-03" db="EMBL/GenBank/DDBJ databases">
        <authorList>
            <person name="Tunstrom K."/>
        </authorList>
    </citation>
    <scope>NUCLEOTIDE SEQUENCE</scope>
</reference>
<dbReference type="Proteomes" id="UP001153954">
    <property type="component" value="Unassembled WGS sequence"/>
</dbReference>
<dbReference type="EMBL" id="CAKOGL010000030">
    <property type="protein sequence ID" value="CAH2107840.1"/>
    <property type="molecule type" value="Genomic_DNA"/>
</dbReference>
<gene>
    <name evidence="4" type="ORF">EEDITHA_LOCUS21832</name>
</gene>
<dbReference type="AlphaFoldDB" id="A0AAU9V722"/>
<dbReference type="PANTHER" id="PTHR43103:SF3">
    <property type="entry name" value="ADP-L-GLYCERO-D-MANNO-HEPTOSE-6-EPIMERASE"/>
    <property type="match status" value="1"/>
</dbReference>
<dbReference type="Gene3D" id="3.90.25.10">
    <property type="entry name" value="UDP-galactose 4-epimerase, domain 1"/>
    <property type="match status" value="1"/>
</dbReference>
<comment type="caution">
    <text evidence="4">The sequence shown here is derived from an EMBL/GenBank/DDBJ whole genome shotgun (WGS) entry which is preliminary data.</text>
</comment>
<protein>
    <recommendedName>
        <fullName evidence="3">NAD-dependent epimerase/dehydratase domain-containing protein</fullName>
    </recommendedName>
</protein>